<feature type="domain" description="N-acetyltransferase" evidence="3">
    <location>
        <begin position="2"/>
        <end position="163"/>
    </location>
</feature>
<organism evidence="4 5">
    <name type="scientific">Clostridium chauvoei</name>
    <dbReference type="NCBI Taxonomy" id="46867"/>
    <lineage>
        <taxon>Bacteria</taxon>
        <taxon>Bacillati</taxon>
        <taxon>Bacillota</taxon>
        <taxon>Clostridia</taxon>
        <taxon>Eubacteriales</taxon>
        <taxon>Clostridiaceae</taxon>
        <taxon>Clostridium</taxon>
    </lineage>
</organism>
<dbReference type="RefSeq" id="WP_021876354.1">
    <property type="nucleotide sequence ID" value="NZ_CP018624.1"/>
</dbReference>
<name>A0ABD4RFX7_9CLOT</name>
<dbReference type="Proteomes" id="UP000775179">
    <property type="component" value="Unassembled WGS sequence"/>
</dbReference>
<dbReference type="PROSITE" id="PS51186">
    <property type="entry name" value="GNAT"/>
    <property type="match status" value="1"/>
</dbReference>
<dbReference type="GO" id="GO:0016746">
    <property type="term" value="F:acyltransferase activity"/>
    <property type="evidence" value="ECO:0007669"/>
    <property type="project" value="UniProtKB-KW"/>
</dbReference>
<proteinExistence type="predicted"/>
<dbReference type="InterPro" id="IPR016181">
    <property type="entry name" value="Acyl_CoA_acyltransferase"/>
</dbReference>
<dbReference type="InterPro" id="IPR000182">
    <property type="entry name" value="GNAT_dom"/>
</dbReference>
<dbReference type="GeneID" id="66302363"/>
<dbReference type="CDD" id="cd04301">
    <property type="entry name" value="NAT_SF"/>
    <property type="match status" value="1"/>
</dbReference>
<protein>
    <submittedName>
        <fullName evidence="4">GNAT family N-acetyltransferase</fullName>
    </submittedName>
</protein>
<evidence type="ECO:0000259" key="3">
    <source>
        <dbReference type="PROSITE" id="PS51186"/>
    </source>
</evidence>
<reference evidence="4 5" key="1">
    <citation type="submission" date="2021-08" db="EMBL/GenBank/DDBJ databases">
        <title>Genome sequence analysis of Clostridium chauvoei strains of European origin and evaluation of typing options for outbreak investigations.</title>
        <authorList>
            <person name="Abdel-Glil M."/>
            <person name="Thomas P."/>
            <person name="Seyboldt C."/>
        </authorList>
    </citation>
    <scope>NUCLEOTIDE SEQUENCE [LARGE SCALE GENOMIC DNA]</scope>
    <source>
        <strain evidence="4 5">S0260-09</strain>
    </source>
</reference>
<dbReference type="Pfam" id="PF00583">
    <property type="entry name" value="Acetyltransf_1"/>
    <property type="match status" value="1"/>
</dbReference>
<evidence type="ECO:0000256" key="2">
    <source>
        <dbReference type="ARBA" id="ARBA00023315"/>
    </source>
</evidence>
<dbReference type="SUPFAM" id="SSF55729">
    <property type="entry name" value="Acyl-CoA N-acyltransferases (Nat)"/>
    <property type="match status" value="1"/>
</dbReference>
<comment type="caution">
    <text evidence="4">The sequence shown here is derived from an EMBL/GenBank/DDBJ whole genome shotgun (WGS) entry which is preliminary data.</text>
</comment>
<dbReference type="InterPro" id="IPR050680">
    <property type="entry name" value="YpeA/RimI_acetyltransf"/>
</dbReference>
<dbReference type="AlphaFoldDB" id="A0ABD4RFX7"/>
<dbReference type="PANTHER" id="PTHR43420:SF47">
    <property type="entry name" value="N-ACETYLTRANSFERASE DOMAIN-CONTAINING PROTEIN"/>
    <property type="match status" value="1"/>
</dbReference>
<sequence length="163" mass="18712">MINFRLAKENDLDKLCNILDGIIENKPEGLNWSKDYPNREVLKTDIEKGELFVLEKGDILGVVVLNSSEDINYKNISWNSNKTPLVIHRLFIANDYMGKGYGKLLIEKIIDKGRNDGFESIRLDTFSKNINAQKLYTKSGFTYKGTINLDGKNGDFFCYEIKF</sequence>
<accession>A0ABD4RFX7</accession>
<evidence type="ECO:0000313" key="4">
    <source>
        <dbReference type="EMBL" id="MBX7290233.1"/>
    </source>
</evidence>
<keyword evidence="2" id="KW-0012">Acyltransferase</keyword>
<dbReference type="EMBL" id="JAIFTX010000006">
    <property type="protein sequence ID" value="MBX7290233.1"/>
    <property type="molecule type" value="Genomic_DNA"/>
</dbReference>
<evidence type="ECO:0000256" key="1">
    <source>
        <dbReference type="ARBA" id="ARBA00022679"/>
    </source>
</evidence>
<dbReference type="PANTHER" id="PTHR43420">
    <property type="entry name" value="ACETYLTRANSFERASE"/>
    <property type="match status" value="1"/>
</dbReference>
<gene>
    <name evidence="4" type="ORF">K4H94_04120</name>
</gene>
<dbReference type="KEGG" id="cchv:BTM20_10810"/>
<evidence type="ECO:0000313" key="5">
    <source>
        <dbReference type="Proteomes" id="UP000775179"/>
    </source>
</evidence>
<dbReference type="Gene3D" id="3.40.630.30">
    <property type="match status" value="1"/>
</dbReference>
<keyword evidence="1" id="KW-0808">Transferase</keyword>